<dbReference type="AlphaFoldDB" id="A0A915J1H6"/>
<reference evidence="2" key="1">
    <citation type="submission" date="2022-11" db="UniProtKB">
        <authorList>
            <consortium name="WormBaseParasite"/>
        </authorList>
    </citation>
    <scope>IDENTIFICATION</scope>
</reference>
<sequence length="86" mass="9691">MVLIDFFGCLGVRITMAIHIRAMNASLALYQYFGDHYRPTYEEQQPPVPHDVAALILPWVAGLWAEELGLINAVHTTYLALILHEA</sequence>
<dbReference type="WBParaSite" id="nRc.2.0.1.t19949-RA">
    <property type="protein sequence ID" value="nRc.2.0.1.t19949-RA"/>
    <property type="gene ID" value="nRc.2.0.1.g19949"/>
</dbReference>
<name>A0A915J1H6_ROMCU</name>
<keyword evidence="1" id="KW-1185">Reference proteome</keyword>
<proteinExistence type="predicted"/>
<protein>
    <submittedName>
        <fullName evidence="2">Uncharacterized protein</fullName>
    </submittedName>
</protein>
<dbReference type="Proteomes" id="UP000887565">
    <property type="component" value="Unplaced"/>
</dbReference>
<evidence type="ECO:0000313" key="1">
    <source>
        <dbReference type="Proteomes" id="UP000887565"/>
    </source>
</evidence>
<organism evidence="1 2">
    <name type="scientific">Romanomermis culicivorax</name>
    <name type="common">Nematode worm</name>
    <dbReference type="NCBI Taxonomy" id="13658"/>
    <lineage>
        <taxon>Eukaryota</taxon>
        <taxon>Metazoa</taxon>
        <taxon>Ecdysozoa</taxon>
        <taxon>Nematoda</taxon>
        <taxon>Enoplea</taxon>
        <taxon>Dorylaimia</taxon>
        <taxon>Mermithida</taxon>
        <taxon>Mermithoidea</taxon>
        <taxon>Mermithidae</taxon>
        <taxon>Romanomermis</taxon>
    </lineage>
</organism>
<evidence type="ECO:0000313" key="2">
    <source>
        <dbReference type="WBParaSite" id="nRc.2.0.1.t19949-RA"/>
    </source>
</evidence>
<accession>A0A915J1H6</accession>